<dbReference type="Proteomes" id="UP000598633">
    <property type="component" value="Unassembled WGS sequence"/>
</dbReference>
<keyword evidence="2" id="KW-0808">Transferase</keyword>
<dbReference type="AlphaFoldDB" id="A0A8J6Y026"/>
<evidence type="ECO:0000256" key="2">
    <source>
        <dbReference type="ARBA" id="ARBA00022679"/>
    </source>
</evidence>
<gene>
    <name evidence="3" type="ORF">IFJ97_05755</name>
</gene>
<dbReference type="SUPFAM" id="SSF53756">
    <property type="entry name" value="UDP-Glycosyltransferase/glycogen phosphorylase"/>
    <property type="match status" value="1"/>
</dbReference>
<sequence>MSMVQRLPATMLVDLPNWVGDQMMAMPALNRLVEGNYGGETVLHTRPPMARFLSAVFPQTRVIASPCKSSPFSSARKLREGGRRFEIGITLRNAARGKILTRLCARWCAGSRGEGAEVLLSAPFGVDRGRHQVHDTDSVLAILGLEAADPSWRPVLPGDVRGEGEAALRRIGMNGQRTIGLAPSAARGETKRWPVRFFGELAARLRARGRESVILIGPGEEVIAEELRRAAQYELPVVGTDMDIAGLAATAVGLRVLVGNDSGPMQLAVSLGTPVVAIFGPTDRGRTAPRGSGHRVVFSTTGCGDCMRNISVDEVEAAIIDLDQWDRNSAW</sequence>
<reference evidence="3 4" key="1">
    <citation type="submission" date="2020-08" db="EMBL/GenBank/DDBJ databases">
        <title>Acidobacteriota in marine sediments use diverse sulfur dissimilation pathways.</title>
        <authorList>
            <person name="Wasmund K."/>
        </authorList>
    </citation>
    <scope>NUCLEOTIDE SEQUENCE [LARGE SCALE GENOMIC DNA]</scope>
    <source>
        <strain evidence="3">MAG AM3-A</strain>
    </source>
</reference>
<dbReference type="PANTHER" id="PTHR30160">
    <property type="entry name" value="TETRAACYLDISACCHARIDE 4'-KINASE-RELATED"/>
    <property type="match status" value="1"/>
</dbReference>
<dbReference type="CDD" id="cd03789">
    <property type="entry name" value="GT9_LPS_heptosyltransferase"/>
    <property type="match status" value="1"/>
</dbReference>
<dbReference type="GO" id="GO:0008713">
    <property type="term" value="F:ADP-heptose-lipopolysaccharide heptosyltransferase activity"/>
    <property type="evidence" value="ECO:0007669"/>
    <property type="project" value="TreeGrafter"/>
</dbReference>
<dbReference type="Pfam" id="PF01075">
    <property type="entry name" value="Glyco_transf_9"/>
    <property type="match status" value="1"/>
</dbReference>
<evidence type="ECO:0000313" key="4">
    <source>
        <dbReference type="Proteomes" id="UP000598633"/>
    </source>
</evidence>
<evidence type="ECO:0000313" key="3">
    <source>
        <dbReference type="EMBL" id="MBD3870848.1"/>
    </source>
</evidence>
<dbReference type="InterPro" id="IPR051199">
    <property type="entry name" value="LPS_LOS_Heptosyltrfase"/>
</dbReference>
<proteinExistence type="predicted"/>
<dbReference type="Gene3D" id="3.40.50.2000">
    <property type="entry name" value="Glycogen Phosphorylase B"/>
    <property type="match status" value="2"/>
</dbReference>
<keyword evidence="1" id="KW-0328">Glycosyltransferase</keyword>
<dbReference type="PANTHER" id="PTHR30160:SF7">
    <property type="entry name" value="ADP-HEPTOSE--LPS HEPTOSYLTRANSFERASE 2"/>
    <property type="match status" value="1"/>
</dbReference>
<name>A0A8J6Y026_9BACT</name>
<protein>
    <submittedName>
        <fullName evidence="3">Glycosyltransferase family 9 protein</fullName>
    </submittedName>
</protein>
<dbReference type="EMBL" id="JACXWA010000096">
    <property type="protein sequence ID" value="MBD3870848.1"/>
    <property type="molecule type" value="Genomic_DNA"/>
</dbReference>
<comment type="caution">
    <text evidence="3">The sequence shown here is derived from an EMBL/GenBank/DDBJ whole genome shotgun (WGS) entry which is preliminary data.</text>
</comment>
<accession>A0A8J6Y026</accession>
<dbReference type="InterPro" id="IPR002201">
    <property type="entry name" value="Glyco_trans_9"/>
</dbReference>
<dbReference type="GO" id="GO:0005829">
    <property type="term" value="C:cytosol"/>
    <property type="evidence" value="ECO:0007669"/>
    <property type="project" value="TreeGrafter"/>
</dbReference>
<dbReference type="GO" id="GO:0009244">
    <property type="term" value="P:lipopolysaccharide core region biosynthetic process"/>
    <property type="evidence" value="ECO:0007669"/>
    <property type="project" value="TreeGrafter"/>
</dbReference>
<evidence type="ECO:0000256" key="1">
    <source>
        <dbReference type="ARBA" id="ARBA00022676"/>
    </source>
</evidence>
<organism evidence="3 4">
    <name type="scientific">Candidatus Sulfomarinibacter kjeldsenii</name>
    <dbReference type="NCBI Taxonomy" id="2885994"/>
    <lineage>
        <taxon>Bacteria</taxon>
        <taxon>Pseudomonadati</taxon>
        <taxon>Acidobacteriota</taxon>
        <taxon>Thermoanaerobaculia</taxon>
        <taxon>Thermoanaerobaculales</taxon>
        <taxon>Candidatus Sulfomarinibacteraceae</taxon>
        <taxon>Candidatus Sulfomarinibacter</taxon>
    </lineage>
</organism>